<feature type="transmembrane region" description="Helical" evidence="3">
    <location>
        <begin position="57"/>
        <end position="77"/>
    </location>
</feature>
<feature type="region of interest" description="Disordered" evidence="2">
    <location>
        <begin position="280"/>
        <end position="303"/>
    </location>
</feature>
<keyword evidence="6" id="KW-1185">Reference proteome</keyword>
<dbReference type="Pfam" id="PF00892">
    <property type="entry name" value="EamA"/>
    <property type="match status" value="1"/>
</dbReference>
<protein>
    <submittedName>
        <fullName evidence="5">EamA-like transporter family protein</fullName>
    </submittedName>
</protein>
<dbReference type="EMBL" id="PVMZ01000018">
    <property type="protein sequence ID" value="PRX16891.1"/>
    <property type="molecule type" value="Genomic_DNA"/>
</dbReference>
<keyword evidence="3" id="KW-0472">Membrane</keyword>
<evidence type="ECO:0000256" key="3">
    <source>
        <dbReference type="SAM" id="Phobius"/>
    </source>
</evidence>
<feature type="transmembrane region" description="Helical" evidence="3">
    <location>
        <begin position="115"/>
        <end position="133"/>
    </location>
</feature>
<dbReference type="InterPro" id="IPR037185">
    <property type="entry name" value="EmrE-like"/>
</dbReference>
<evidence type="ECO:0000256" key="1">
    <source>
        <dbReference type="ARBA" id="ARBA00007362"/>
    </source>
</evidence>
<feature type="transmembrane region" description="Helical" evidence="3">
    <location>
        <begin position="230"/>
        <end position="249"/>
    </location>
</feature>
<name>A0A2T0K269_9ACTN</name>
<dbReference type="InterPro" id="IPR000620">
    <property type="entry name" value="EamA_dom"/>
</dbReference>
<keyword evidence="3" id="KW-1133">Transmembrane helix</keyword>
<feature type="transmembrane region" description="Helical" evidence="3">
    <location>
        <begin position="255"/>
        <end position="272"/>
    </location>
</feature>
<evidence type="ECO:0000313" key="5">
    <source>
        <dbReference type="EMBL" id="PRX16891.1"/>
    </source>
</evidence>
<accession>A0A2T0K269</accession>
<gene>
    <name evidence="5" type="ORF">CLV67_118222</name>
</gene>
<dbReference type="GO" id="GO:0016020">
    <property type="term" value="C:membrane"/>
    <property type="evidence" value="ECO:0007669"/>
    <property type="project" value="InterPro"/>
</dbReference>
<organism evidence="5 6">
    <name type="scientific">Actinoplanes italicus</name>
    <dbReference type="NCBI Taxonomy" id="113567"/>
    <lineage>
        <taxon>Bacteria</taxon>
        <taxon>Bacillati</taxon>
        <taxon>Actinomycetota</taxon>
        <taxon>Actinomycetes</taxon>
        <taxon>Micromonosporales</taxon>
        <taxon>Micromonosporaceae</taxon>
        <taxon>Actinoplanes</taxon>
    </lineage>
</organism>
<evidence type="ECO:0000259" key="4">
    <source>
        <dbReference type="Pfam" id="PF00892"/>
    </source>
</evidence>
<comment type="caution">
    <text evidence="5">The sequence shown here is derived from an EMBL/GenBank/DDBJ whole genome shotgun (WGS) entry which is preliminary data.</text>
</comment>
<feature type="domain" description="EamA" evidence="4">
    <location>
        <begin position="136"/>
        <end position="268"/>
    </location>
</feature>
<feature type="transmembrane region" description="Helical" evidence="3">
    <location>
        <begin position="165"/>
        <end position="184"/>
    </location>
</feature>
<dbReference type="AlphaFoldDB" id="A0A2T0K269"/>
<evidence type="ECO:0000256" key="2">
    <source>
        <dbReference type="SAM" id="MobiDB-lite"/>
    </source>
</evidence>
<proteinExistence type="inferred from homology"/>
<dbReference type="Proteomes" id="UP000239415">
    <property type="component" value="Unassembled WGS sequence"/>
</dbReference>
<sequence>MAVTVAVWAAFALGIRGIGTSSLTTMDAALIRFVTPLLLLSPWIPGTLRRLRGERPTVLAGMCAGAGLPFFLVAAAGGRLTSAALVGLVIPGTVPIFVALLAYRIRGSKISRPQVAALTGILAGVALAGGRPAGTGTLVLILAGAFWAVYTMSLRVTVLDPVGTVIALCLPSALVSALSIMTGAADSNLIHATAAAGDVLLYLVTQGAGVGVLAALCYPIAIRRLGSRTAASLGALSPVVTALAALPLFGEPFTGIPGFVLVIAGVVAFNLMPARSEGTAAHAADQSPHHDRPALAADGRLRT</sequence>
<feature type="transmembrane region" description="Helical" evidence="3">
    <location>
        <begin position="199"/>
        <end position="218"/>
    </location>
</feature>
<comment type="similarity">
    <text evidence="1">Belongs to the EamA transporter family.</text>
</comment>
<keyword evidence="3" id="KW-0812">Transmembrane</keyword>
<feature type="transmembrane region" description="Helical" evidence="3">
    <location>
        <begin position="83"/>
        <end position="103"/>
    </location>
</feature>
<feature type="compositionally biased region" description="Basic and acidic residues" evidence="2">
    <location>
        <begin position="287"/>
        <end position="303"/>
    </location>
</feature>
<feature type="transmembrane region" description="Helical" evidence="3">
    <location>
        <begin position="139"/>
        <end position="158"/>
    </location>
</feature>
<dbReference type="SUPFAM" id="SSF103481">
    <property type="entry name" value="Multidrug resistance efflux transporter EmrE"/>
    <property type="match status" value="2"/>
</dbReference>
<evidence type="ECO:0000313" key="6">
    <source>
        <dbReference type="Proteomes" id="UP000239415"/>
    </source>
</evidence>
<reference evidence="5 6" key="1">
    <citation type="submission" date="2018-03" db="EMBL/GenBank/DDBJ databases">
        <title>Genomic Encyclopedia of Archaeal and Bacterial Type Strains, Phase II (KMG-II): from individual species to whole genera.</title>
        <authorList>
            <person name="Goeker M."/>
        </authorList>
    </citation>
    <scope>NUCLEOTIDE SEQUENCE [LARGE SCALE GENOMIC DNA]</scope>
    <source>
        <strain evidence="5 6">DSM 43146</strain>
    </source>
</reference>